<evidence type="ECO:0000313" key="2">
    <source>
        <dbReference type="EMBL" id="PIY96278.1"/>
    </source>
</evidence>
<dbReference type="Proteomes" id="UP000230779">
    <property type="component" value="Unassembled WGS sequence"/>
</dbReference>
<sequence>MPTNPDSQLLVKASKLLREAPLDAELKLLLVEMVVRMEDDRLAELLEIIEEYTKDVQKDDSRLKDSLKKISTDYDSKMDQLVQQTESELNKLESEISEEEKEGKIEEVKKRIKES</sequence>
<dbReference type="EMBL" id="PFMD01000052">
    <property type="protein sequence ID" value="PIY96278.1"/>
    <property type="molecule type" value="Genomic_DNA"/>
</dbReference>
<feature type="compositionally biased region" description="Basic and acidic residues" evidence="1">
    <location>
        <begin position="101"/>
        <end position="115"/>
    </location>
</feature>
<organism evidence="2 3">
    <name type="scientific">Candidatus Kerfeldbacteria bacterium CG_4_10_14_0_8_um_filter_42_10</name>
    <dbReference type="NCBI Taxonomy" id="2014248"/>
    <lineage>
        <taxon>Bacteria</taxon>
        <taxon>Candidatus Kerfeldiibacteriota</taxon>
    </lineage>
</organism>
<dbReference type="AlphaFoldDB" id="A0A2M7RHR4"/>
<comment type="caution">
    <text evidence="2">The sequence shown here is derived from an EMBL/GenBank/DDBJ whole genome shotgun (WGS) entry which is preliminary data.</text>
</comment>
<proteinExistence type="predicted"/>
<feature type="region of interest" description="Disordered" evidence="1">
    <location>
        <begin position="82"/>
        <end position="115"/>
    </location>
</feature>
<reference evidence="2 3" key="1">
    <citation type="submission" date="2017-09" db="EMBL/GenBank/DDBJ databases">
        <title>Depth-based differentiation of microbial function through sediment-hosted aquifers and enrichment of novel symbionts in the deep terrestrial subsurface.</title>
        <authorList>
            <person name="Probst A.J."/>
            <person name="Ladd B."/>
            <person name="Jarett J.K."/>
            <person name="Geller-Mcgrath D.E."/>
            <person name="Sieber C.M."/>
            <person name="Emerson J.B."/>
            <person name="Anantharaman K."/>
            <person name="Thomas B.C."/>
            <person name="Malmstrom R."/>
            <person name="Stieglmeier M."/>
            <person name="Klingl A."/>
            <person name="Woyke T."/>
            <person name="Ryan C.M."/>
            <person name="Banfield J.F."/>
        </authorList>
    </citation>
    <scope>NUCLEOTIDE SEQUENCE [LARGE SCALE GENOMIC DNA]</scope>
    <source>
        <strain evidence="2">CG_4_10_14_0_8_um_filter_42_10</strain>
    </source>
</reference>
<gene>
    <name evidence="2" type="ORF">COY66_04545</name>
</gene>
<protein>
    <submittedName>
        <fullName evidence="2">Uncharacterized protein</fullName>
    </submittedName>
</protein>
<evidence type="ECO:0000313" key="3">
    <source>
        <dbReference type="Proteomes" id="UP000230779"/>
    </source>
</evidence>
<name>A0A2M7RHR4_9BACT</name>
<evidence type="ECO:0000256" key="1">
    <source>
        <dbReference type="SAM" id="MobiDB-lite"/>
    </source>
</evidence>
<accession>A0A2M7RHR4</accession>